<dbReference type="EMBL" id="WLZY01000004">
    <property type="protein sequence ID" value="NDL57985.1"/>
    <property type="molecule type" value="Genomic_DNA"/>
</dbReference>
<feature type="compositionally biased region" description="Pro residues" evidence="1">
    <location>
        <begin position="136"/>
        <end position="160"/>
    </location>
</feature>
<dbReference type="Pfam" id="PF00188">
    <property type="entry name" value="CAP"/>
    <property type="match status" value="1"/>
</dbReference>
<reference evidence="3 4" key="1">
    <citation type="submission" date="2019-11" db="EMBL/GenBank/DDBJ databases">
        <authorList>
            <person name="Li X.-J."/>
            <person name="Feng X.-M."/>
        </authorList>
    </citation>
    <scope>NUCLEOTIDE SEQUENCE [LARGE SCALE GENOMIC DNA]</scope>
    <source>
        <strain evidence="3 4">XMNu-373</strain>
    </source>
</reference>
<dbReference type="Proteomes" id="UP000460435">
    <property type="component" value="Unassembled WGS sequence"/>
</dbReference>
<evidence type="ECO:0000313" key="4">
    <source>
        <dbReference type="Proteomes" id="UP000460435"/>
    </source>
</evidence>
<comment type="caution">
    <text evidence="3">The sequence shown here is derived from an EMBL/GenBank/DDBJ whole genome shotgun (WGS) entry which is preliminary data.</text>
</comment>
<feature type="region of interest" description="Disordered" evidence="1">
    <location>
        <begin position="226"/>
        <end position="256"/>
    </location>
</feature>
<evidence type="ECO:0000259" key="2">
    <source>
        <dbReference type="Pfam" id="PF00188"/>
    </source>
</evidence>
<protein>
    <recommendedName>
        <fullName evidence="2">SCP domain-containing protein</fullName>
    </recommendedName>
</protein>
<feature type="compositionally biased region" description="Basic and acidic residues" evidence="1">
    <location>
        <begin position="117"/>
        <end position="129"/>
    </location>
</feature>
<dbReference type="SUPFAM" id="SSF55797">
    <property type="entry name" value="PR-1-like"/>
    <property type="match status" value="1"/>
</dbReference>
<gene>
    <name evidence="3" type="ORF">F7O44_12975</name>
</gene>
<dbReference type="InterPro" id="IPR035940">
    <property type="entry name" value="CAP_sf"/>
</dbReference>
<name>A0A7K3M412_9ACTN</name>
<evidence type="ECO:0000313" key="3">
    <source>
        <dbReference type="EMBL" id="NDL57985.1"/>
    </source>
</evidence>
<dbReference type="RefSeq" id="WP_162450685.1">
    <property type="nucleotide sequence ID" value="NZ_WLZY01000004.1"/>
</dbReference>
<feature type="compositionally biased region" description="Low complexity" evidence="1">
    <location>
        <begin position="176"/>
        <end position="190"/>
    </location>
</feature>
<dbReference type="Gene3D" id="3.40.33.10">
    <property type="entry name" value="CAP"/>
    <property type="match status" value="1"/>
</dbReference>
<feature type="region of interest" description="Disordered" evidence="1">
    <location>
        <begin position="16"/>
        <end position="195"/>
    </location>
</feature>
<accession>A0A7K3M412</accession>
<dbReference type="PANTHER" id="PTHR31157">
    <property type="entry name" value="SCP DOMAIN-CONTAINING PROTEIN"/>
    <property type="match status" value="1"/>
</dbReference>
<evidence type="ECO:0000256" key="1">
    <source>
        <dbReference type="SAM" id="MobiDB-lite"/>
    </source>
</evidence>
<dbReference type="AlphaFoldDB" id="A0A7K3M412"/>
<sequence>MLPLAIVVSSYVALREYEPSGESGTVEAGRESGSGDAMVTMGDDDPGATDRRDAESDAASAESTPGSPASQPWSDAGSAERSLEDSSSRSAERDGSVDEIADYPAGGSDTGSGTGDGPRRPPSDPDRTPRQTATPTPSPTATPSPTPTTTPSPTHTPSPTPTATDPYTPTPPPTRTPSSSPTATPTAEPPVLTRAEQVVVDATNRVRRDAGCPDLRPESHLTEAARAHSADMRKQRFHSHTNPDGHDPTDRARQAGFNGPVEENIARGILGGRTVVKGWTRHSESRAKIVDCDFTVIGVGTHGGLLDTRWTQVLGKP</sequence>
<proteinExistence type="predicted"/>
<dbReference type="CDD" id="cd05379">
    <property type="entry name" value="CAP_bacterial"/>
    <property type="match status" value="1"/>
</dbReference>
<feature type="compositionally biased region" description="Basic and acidic residues" evidence="1">
    <location>
        <begin position="81"/>
        <end position="96"/>
    </location>
</feature>
<feature type="domain" description="SCP" evidence="2">
    <location>
        <begin position="200"/>
        <end position="303"/>
    </location>
</feature>
<dbReference type="PRINTS" id="PR01217">
    <property type="entry name" value="PRICHEXTENSN"/>
</dbReference>
<dbReference type="InterPro" id="IPR014044">
    <property type="entry name" value="CAP_dom"/>
</dbReference>
<feature type="compositionally biased region" description="Basic and acidic residues" evidence="1">
    <location>
        <begin position="241"/>
        <end position="253"/>
    </location>
</feature>
<keyword evidence="4" id="KW-1185">Reference proteome</keyword>
<organism evidence="3 4">
    <name type="scientific">Phytoactinopolyspora mesophila</name>
    <dbReference type="NCBI Taxonomy" id="2650750"/>
    <lineage>
        <taxon>Bacteria</taxon>
        <taxon>Bacillati</taxon>
        <taxon>Actinomycetota</taxon>
        <taxon>Actinomycetes</taxon>
        <taxon>Jiangellales</taxon>
        <taxon>Jiangellaceae</taxon>
        <taxon>Phytoactinopolyspora</taxon>
    </lineage>
</organism>
<dbReference type="PANTHER" id="PTHR31157:SF1">
    <property type="entry name" value="SCP DOMAIN-CONTAINING PROTEIN"/>
    <property type="match status" value="1"/>
</dbReference>